<accession>A0A5B6YPT5</accession>
<feature type="transmembrane region" description="Helical" evidence="1">
    <location>
        <begin position="430"/>
        <end position="450"/>
    </location>
</feature>
<dbReference type="InterPro" id="IPR004158">
    <property type="entry name" value="DUF247_pln"/>
</dbReference>
<dbReference type="AlphaFoldDB" id="A0A5B6YPT5"/>
<dbReference type="Pfam" id="PF03140">
    <property type="entry name" value="DUF247"/>
    <property type="match status" value="1"/>
</dbReference>
<proteinExistence type="predicted"/>
<feature type="transmembrane region" description="Helical" evidence="1">
    <location>
        <begin position="143"/>
        <end position="163"/>
    </location>
</feature>
<gene>
    <name evidence="2" type="ORF">Din_003162</name>
</gene>
<dbReference type="EMBL" id="GHES01003162">
    <property type="protein sequence ID" value="MPA33721.1"/>
    <property type="molecule type" value="Transcribed_RNA"/>
</dbReference>
<reference evidence="2" key="1">
    <citation type="submission" date="2019-08" db="EMBL/GenBank/DDBJ databases">
        <title>Reference gene set and small RNA set construction with multiple tissues from Davidia involucrata Baill.</title>
        <authorList>
            <person name="Yang H."/>
            <person name="Zhou C."/>
            <person name="Li G."/>
            <person name="Wang J."/>
            <person name="Gao P."/>
            <person name="Wang M."/>
            <person name="Wang R."/>
            <person name="Zhao Y."/>
        </authorList>
    </citation>
    <scope>NUCLEOTIDE SEQUENCE</scope>
    <source>
        <tissue evidence="2">Mixed with DoveR01_LX</tissue>
    </source>
</reference>
<evidence type="ECO:0000256" key="1">
    <source>
        <dbReference type="SAM" id="Phobius"/>
    </source>
</evidence>
<evidence type="ECO:0000313" key="2">
    <source>
        <dbReference type="EMBL" id="MPA33721.1"/>
    </source>
</evidence>
<keyword evidence="1" id="KW-0472">Membrane</keyword>
<name>A0A5B6YPT5_DAVIN</name>
<dbReference type="PANTHER" id="PTHR31549:SF149">
    <property type="entry name" value="ISOPRENOID SYNTHASE DOMAIN-CONTAINING PROTEIN"/>
    <property type="match status" value="1"/>
</dbReference>
<keyword evidence="1" id="KW-0812">Transmembrane</keyword>
<dbReference type="PANTHER" id="PTHR31549">
    <property type="entry name" value="PROTEIN, PUTATIVE (DUF247)-RELATED-RELATED"/>
    <property type="match status" value="1"/>
</dbReference>
<sequence>MDEVKIPMENLQQDSRRQWLEPIWLRAWQWMTGQQSPPTQPDGSTTNPVRRCHKVPEKLGHDVDLKSYYEPSVVSIGPYHHGKAELQQVESLKDTAATLFIRMAGSDNTMEYTVGLVDKFVADIKGVRNWYDLTERGIEEEDFIRMMFLDGCFIIMFISCFISSGFKEMGMTKDTISLVQQDIFKLENQLPFVVLEALCTDRFKISDLFWMLDRYICYCTIGSNRHFQKGIEHEAQPLHLLDLLRKRWVGKENFEDHFSKFNHNFIVERIMTSRLVRNVKELTTSGIFLKPNSSNLLSDIHCSYFLTGNLTLPPMVIDGSTKTIFLNAIAHEACTRNHFGFTSFVCFLDSLIDNADDVKEMRSAGVLQNFLGSDEEVASLFNQIGAVLEPEIDNYTHVKLQIGSYLASKGRTKVATWLAEVIRYRFRNPLTTVAVIVGFLAIFLTALLFLQSDSRPF</sequence>
<keyword evidence="1" id="KW-1133">Transmembrane helix</keyword>
<protein>
    <submittedName>
        <fullName evidence="2">Uncharacterized protein</fullName>
    </submittedName>
</protein>
<organism evidence="2">
    <name type="scientific">Davidia involucrata</name>
    <name type="common">Dove tree</name>
    <dbReference type="NCBI Taxonomy" id="16924"/>
    <lineage>
        <taxon>Eukaryota</taxon>
        <taxon>Viridiplantae</taxon>
        <taxon>Streptophyta</taxon>
        <taxon>Embryophyta</taxon>
        <taxon>Tracheophyta</taxon>
        <taxon>Spermatophyta</taxon>
        <taxon>Magnoliopsida</taxon>
        <taxon>eudicotyledons</taxon>
        <taxon>Gunneridae</taxon>
        <taxon>Pentapetalae</taxon>
        <taxon>asterids</taxon>
        <taxon>Cornales</taxon>
        <taxon>Nyssaceae</taxon>
        <taxon>Davidia</taxon>
    </lineage>
</organism>